<feature type="transmembrane region" description="Helical" evidence="2">
    <location>
        <begin position="232"/>
        <end position="253"/>
    </location>
</feature>
<dbReference type="Proteomes" id="UP000031386">
    <property type="component" value="Chromosome"/>
</dbReference>
<feature type="transmembrane region" description="Helical" evidence="2">
    <location>
        <begin position="205"/>
        <end position="226"/>
    </location>
</feature>
<dbReference type="GO" id="GO:0016020">
    <property type="term" value="C:membrane"/>
    <property type="evidence" value="ECO:0007669"/>
    <property type="project" value="InterPro"/>
</dbReference>
<feature type="transmembrane region" description="Helical" evidence="2">
    <location>
        <begin position="137"/>
        <end position="156"/>
    </location>
</feature>
<feature type="transmembrane region" description="Helical" evidence="2">
    <location>
        <begin position="162"/>
        <end position="185"/>
    </location>
</feature>
<dbReference type="Pfam" id="PF00892">
    <property type="entry name" value="EamA"/>
    <property type="match status" value="2"/>
</dbReference>
<name>A0A0B4S231_9FIRM</name>
<dbReference type="KEGG" id="pmic:NW74_05930"/>
<evidence type="ECO:0000259" key="3">
    <source>
        <dbReference type="Pfam" id="PF00892"/>
    </source>
</evidence>
<gene>
    <name evidence="4" type="ORF">NW74_05930</name>
</gene>
<dbReference type="STRING" id="33033.NW74_05930"/>
<dbReference type="PANTHER" id="PTHR22911">
    <property type="entry name" value="ACYL-MALONYL CONDENSING ENZYME-RELATED"/>
    <property type="match status" value="1"/>
</dbReference>
<keyword evidence="5" id="KW-1185">Reference proteome</keyword>
<feature type="transmembrane region" description="Helical" evidence="2">
    <location>
        <begin position="84"/>
        <end position="104"/>
    </location>
</feature>
<dbReference type="RefSeq" id="WP_041954408.1">
    <property type="nucleotide sequence ID" value="NZ_CP009761.1"/>
</dbReference>
<feature type="transmembrane region" description="Helical" evidence="2">
    <location>
        <begin position="40"/>
        <end position="63"/>
    </location>
</feature>
<keyword evidence="2" id="KW-0472">Membrane</keyword>
<feature type="domain" description="EamA" evidence="3">
    <location>
        <begin position="167"/>
        <end position="306"/>
    </location>
</feature>
<dbReference type="SUPFAM" id="SSF103481">
    <property type="entry name" value="Multidrug resistance efflux transporter EmrE"/>
    <property type="match status" value="2"/>
</dbReference>
<dbReference type="InterPro" id="IPR037185">
    <property type="entry name" value="EmrE-like"/>
</dbReference>
<keyword evidence="2" id="KW-1133">Transmembrane helix</keyword>
<evidence type="ECO:0000256" key="2">
    <source>
        <dbReference type="SAM" id="Phobius"/>
    </source>
</evidence>
<dbReference type="OrthoDB" id="5604143at2"/>
<dbReference type="EMBL" id="CP009761">
    <property type="protein sequence ID" value="AIZ36905.1"/>
    <property type="molecule type" value="Genomic_DNA"/>
</dbReference>
<comment type="similarity">
    <text evidence="1">Belongs to the EamA transporter family.</text>
</comment>
<organism evidence="4 5">
    <name type="scientific">Parvimonas micra</name>
    <dbReference type="NCBI Taxonomy" id="33033"/>
    <lineage>
        <taxon>Bacteria</taxon>
        <taxon>Bacillati</taxon>
        <taxon>Bacillota</taxon>
        <taxon>Tissierellia</taxon>
        <taxon>Tissierellales</taxon>
        <taxon>Peptoniphilaceae</taxon>
        <taxon>Parvimonas</taxon>
    </lineage>
</organism>
<sequence length="309" mass="33649">MKKFKNEFIGLCSGFFWAVNGTVLSLLMGSELLKSYNVGVIFLLPLVFAGFNDLFAGLFVLGYNGIFGKLNKILPALKTKTGKWVCFAGLIGGPVGQCSYIMGISLAGPAYAIPISALCPMFGTLLSFLFLKEKINLKTLICIIGCIVGTFILSYSKPTGNYPYFYLGILFSLLASFSWGLEATIVNFATKEKLEEEIILNIRELVSGISILFLVLPCLNLFGSFITTIKSFDILKCLIFAGFFAGLSYLLYYKAMRLNGVSKGMALNSTFSLWSVILSVIFFSTPLTLTLLMGVAIVTISIVGLSFSS</sequence>
<evidence type="ECO:0000313" key="4">
    <source>
        <dbReference type="EMBL" id="AIZ36905.1"/>
    </source>
</evidence>
<feature type="transmembrane region" description="Helical" evidence="2">
    <location>
        <begin position="7"/>
        <end position="28"/>
    </location>
</feature>
<accession>A0A0B4S231</accession>
<evidence type="ECO:0000313" key="5">
    <source>
        <dbReference type="Proteomes" id="UP000031386"/>
    </source>
</evidence>
<feature type="transmembrane region" description="Helical" evidence="2">
    <location>
        <begin position="110"/>
        <end position="130"/>
    </location>
</feature>
<evidence type="ECO:0000256" key="1">
    <source>
        <dbReference type="ARBA" id="ARBA00007362"/>
    </source>
</evidence>
<dbReference type="AlphaFoldDB" id="A0A0B4S231"/>
<feature type="domain" description="EamA" evidence="3">
    <location>
        <begin position="8"/>
        <end position="154"/>
    </location>
</feature>
<feature type="transmembrane region" description="Helical" evidence="2">
    <location>
        <begin position="289"/>
        <end position="307"/>
    </location>
</feature>
<proteinExistence type="inferred from homology"/>
<keyword evidence="2" id="KW-0812">Transmembrane</keyword>
<reference evidence="4 5" key="1">
    <citation type="submission" date="2014-10" db="EMBL/GenBank/DDBJ databases">
        <title>Complete genome sequence of Parvimonas micra KCOM 1535 (= ChDC B708).</title>
        <authorList>
            <person name="Kook J.-K."/>
            <person name="Park S.-N."/>
            <person name="Lim Y.K."/>
            <person name="Roh H."/>
        </authorList>
    </citation>
    <scope>NUCLEOTIDE SEQUENCE [LARGE SCALE GENOMIC DNA]</scope>
    <source>
        <strain evidence="5">KCOM 1535 / ChDC B708</strain>
    </source>
</reference>
<dbReference type="PANTHER" id="PTHR22911:SF137">
    <property type="entry name" value="SOLUTE CARRIER FAMILY 35 MEMBER G2-RELATED"/>
    <property type="match status" value="1"/>
</dbReference>
<protein>
    <submittedName>
        <fullName evidence="4">Membrane protein</fullName>
    </submittedName>
</protein>
<dbReference type="InterPro" id="IPR000620">
    <property type="entry name" value="EamA_dom"/>
</dbReference>
<feature type="transmembrane region" description="Helical" evidence="2">
    <location>
        <begin position="265"/>
        <end position="283"/>
    </location>
</feature>